<gene>
    <name evidence="4" type="ORF">F5X71_00415</name>
</gene>
<dbReference type="SUPFAM" id="SSF54001">
    <property type="entry name" value="Cysteine proteinases"/>
    <property type="match status" value="1"/>
</dbReference>
<feature type="compositionally biased region" description="Gly residues" evidence="1">
    <location>
        <begin position="766"/>
        <end position="778"/>
    </location>
</feature>
<evidence type="ECO:0000313" key="4">
    <source>
        <dbReference type="EMBL" id="QIS00995.1"/>
    </source>
</evidence>
<keyword evidence="2" id="KW-1133">Transmembrane helix</keyword>
<evidence type="ECO:0000259" key="3">
    <source>
        <dbReference type="Pfam" id="PF10145"/>
    </source>
</evidence>
<keyword evidence="2" id="KW-0472">Membrane</keyword>
<keyword evidence="2" id="KW-0812">Transmembrane</keyword>
<accession>A0A6G9XJA2</accession>
<evidence type="ECO:0000313" key="5">
    <source>
        <dbReference type="Proteomes" id="UP000501705"/>
    </source>
</evidence>
<dbReference type="EMBL" id="CP046171">
    <property type="protein sequence ID" value="QIS00995.1"/>
    <property type="molecule type" value="Genomic_DNA"/>
</dbReference>
<dbReference type="Proteomes" id="UP000501705">
    <property type="component" value="Chromosome"/>
</dbReference>
<dbReference type="Pfam" id="PF10145">
    <property type="entry name" value="PhageMin_Tail"/>
    <property type="match status" value="1"/>
</dbReference>
<feature type="domain" description="Phage tail tape measure protein" evidence="3">
    <location>
        <begin position="56"/>
        <end position="256"/>
    </location>
</feature>
<sequence>MLALGAATAGVGSAMDTVYEAMSRESLTDVLAAQLGASPELAAQYGKIAGDLYKQGLGESFADVSSAVGAVQSAFQALGAEGEASIDQVTATALNFQKVFGSDVPESVQTASQLVTNGLAKDSTEAFDLMTTAFQRVPAAMRDELPEIINEYGTHFRGLGFNGQEAFTLLVDAAQNGKWALDKTGDALKEFTLRGSDMSKASQEAYESIGLDAAVMSDAVASGGDEAQDALQRVAQGLLGIESPAERANTAVALFGTPVEDLAIDQIPQFLEALAGGSESMSGFAGAAGEMGDTVNNNTSGALERLKRGIQDGLVTGLTESAGWVEQNKTLALIFAGVLGTVVGAITAVKVATVAWNAAQTIAAGATKAWTAVQWLWNAAMSANPLGLIVIAIAALVAGIVVAYNKSETFRNIVQGAFSAIGAAASWLWDTILKPYVDWFVGNLQTAGNVASWLYTNAVKPAFDGIGAAASWLWDNALKPAMTGIVTGLGWVNDKATEVREWIVGKFTEVIDHFQNLPGSMRSAVSGLFDPIRDSFKTALNWLIEKWNNFRLSFDFNIPVVNKHVQFAIDTPDLPLFNRGGVVSGPGTGTSDSILAMVSDGEFIVRAQYAKRYRSLLESINAGTLPGYAGGGLVDIQNWARGEAGKPYQYGGTGNPSWDCSAFVGGAWAIATGKEPNRRYFNTESDFPSFGFVEGLGGPNDLSIGVMRGGGGPNSHMAMTIGDLNAESSGSDGVEVGSRAQGAADFPLQWHFPLGGNPLDGALDGSTGGGLGSGGTGGSSSSSTGDGTSGSSTRPAGNATPVWVDNWPSNLGSSSSSTTGASSTGGDSSSTAYTPDDGGTSDQFDQAAAIEAAWSKFTGSMGDAGNTFLSGQKSAVPGVGGYIDGTEKQVSNVQIVVADVYEAMNAYSREQKRQTVGK</sequence>
<reference evidence="4 5" key="1">
    <citation type="journal article" date="2019" name="ACS Chem. Biol.">
        <title>Identification and Mobilization of a Cryptic Antibiotic Biosynthesis Gene Locus from a Human-Pathogenic Nocardia Isolate.</title>
        <authorList>
            <person name="Herisse M."/>
            <person name="Ishida K."/>
            <person name="Porter J.L."/>
            <person name="Howden B."/>
            <person name="Hertweck C."/>
            <person name="Stinear T.P."/>
            <person name="Pidot S.J."/>
        </authorList>
    </citation>
    <scope>NUCLEOTIDE SEQUENCE [LARGE SCALE GENOMIC DNA]</scope>
    <source>
        <strain evidence="4 5">AUSMDU00024985</strain>
    </source>
</reference>
<dbReference type="RefSeq" id="WP_167460152.1">
    <property type="nucleotide sequence ID" value="NZ_CP046171.1"/>
</dbReference>
<feature type="compositionally biased region" description="Low complexity" evidence="1">
    <location>
        <begin position="812"/>
        <end position="831"/>
    </location>
</feature>
<evidence type="ECO:0000256" key="2">
    <source>
        <dbReference type="SAM" id="Phobius"/>
    </source>
</evidence>
<feature type="region of interest" description="Disordered" evidence="1">
    <location>
        <begin position="757"/>
        <end position="842"/>
    </location>
</feature>
<dbReference type="AlphaFoldDB" id="A0A6G9XJA2"/>
<dbReference type="Gene3D" id="3.90.1720.10">
    <property type="entry name" value="endopeptidase domain like (from Nostoc punctiforme)"/>
    <property type="match status" value="1"/>
</dbReference>
<dbReference type="InterPro" id="IPR038765">
    <property type="entry name" value="Papain-like_cys_pep_sf"/>
</dbReference>
<evidence type="ECO:0000256" key="1">
    <source>
        <dbReference type="SAM" id="MobiDB-lite"/>
    </source>
</evidence>
<feature type="transmembrane region" description="Helical" evidence="2">
    <location>
        <begin position="386"/>
        <end position="405"/>
    </location>
</feature>
<name>A0A6G9XJA2_NOCBR</name>
<protein>
    <recommendedName>
        <fullName evidence="3">Phage tail tape measure protein domain-containing protein</fullName>
    </recommendedName>
</protein>
<proteinExistence type="predicted"/>
<feature type="compositionally biased region" description="Low complexity" evidence="1">
    <location>
        <begin position="779"/>
        <end position="793"/>
    </location>
</feature>
<dbReference type="InterPro" id="IPR010090">
    <property type="entry name" value="Phage_tape_meas"/>
</dbReference>
<organism evidence="4 5">
    <name type="scientific">Nocardia brasiliensis</name>
    <dbReference type="NCBI Taxonomy" id="37326"/>
    <lineage>
        <taxon>Bacteria</taxon>
        <taxon>Bacillati</taxon>
        <taxon>Actinomycetota</taxon>
        <taxon>Actinomycetes</taxon>
        <taxon>Mycobacteriales</taxon>
        <taxon>Nocardiaceae</taxon>
        <taxon>Nocardia</taxon>
    </lineage>
</organism>